<reference evidence="3 4" key="1">
    <citation type="journal article" date="2020" name="G3 (Bethesda)">
        <title>Draft Genome of the Common Snapping Turtle, Chelydra serpentina, a Model for Phenotypic Plasticity in Reptiles.</title>
        <authorList>
            <person name="Das D."/>
            <person name="Singh S.K."/>
            <person name="Bierstedt J."/>
            <person name="Erickson A."/>
            <person name="Galli G.L.J."/>
            <person name="Crossley D.A. 2nd"/>
            <person name="Rhen T."/>
        </authorList>
    </citation>
    <scope>NUCLEOTIDE SEQUENCE [LARGE SCALE GENOMIC DNA]</scope>
    <source>
        <strain evidence="3">KW</strain>
    </source>
</reference>
<feature type="non-terminal residue" evidence="3">
    <location>
        <position position="1"/>
    </location>
</feature>
<evidence type="ECO:0000313" key="3">
    <source>
        <dbReference type="EMBL" id="KAG6936366.1"/>
    </source>
</evidence>
<dbReference type="AlphaFoldDB" id="A0A8T1T4B0"/>
<keyword evidence="2" id="KW-0472">Membrane</keyword>
<accession>A0A8T1T4B0</accession>
<keyword evidence="2" id="KW-1133">Transmembrane helix</keyword>
<keyword evidence="2" id="KW-0812">Transmembrane</keyword>
<feature type="region of interest" description="Disordered" evidence="1">
    <location>
        <begin position="51"/>
        <end position="85"/>
    </location>
</feature>
<dbReference type="OrthoDB" id="9950067at2759"/>
<proteinExistence type="predicted"/>
<dbReference type="Proteomes" id="UP000765507">
    <property type="component" value="Unassembled WGS sequence"/>
</dbReference>
<sequence>PKDTLSTTHVTTGNQAEISWGSLSLILICLTLLMVSGMSILLLTIQTTKKEKTKRPPVNGQHDGRSFRMPIQEEQIDSNSSLIKN</sequence>
<evidence type="ECO:0000256" key="2">
    <source>
        <dbReference type="SAM" id="Phobius"/>
    </source>
</evidence>
<keyword evidence="4" id="KW-1185">Reference proteome</keyword>
<protein>
    <submittedName>
        <fullName evidence="3">Uncharacterized protein</fullName>
    </submittedName>
</protein>
<name>A0A8T1T4B0_CHESE</name>
<feature type="transmembrane region" description="Helical" evidence="2">
    <location>
        <begin position="20"/>
        <end position="45"/>
    </location>
</feature>
<gene>
    <name evidence="3" type="ORF">G0U57_012565</name>
</gene>
<evidence type="ECO:0000256" key="1">
    <source>
        <dbReference type="SAM" id="MobiDB-lite"/>
    </source>
</evidence>
<organism evidence="3 4">
    <name type="scientific">Chelydra serpentina</name>
    <name type="common">Snapping turtle</name>
    <name type="synonym">Testudo serpentina</name>
    <dbReference type="NCBI Taxonomy" id="8475"/>
    <lineage>
        <taxon>Eukaryota</taxon>
        <taxon>Metazoa</taxon>
        <taxon>Chordata</taxon>
        <taxon>Craniata</taxon>
        <taxon>Vertebrata</taxon>
        <taxon>Euteleostomi</taxon>
        <taxon>Archelosauria</taxon>
        <taxon>Testudinata</taxon>
        <taxon>Testudines</taxon>
        <taxon>Cryptodira</taxon>
        <taxon>Durocryptodira</taxon>
        <taxon>Americhelydia</taxon>
        <taxon>Chelydroidea</taxon>
        <taxon>Chelydridae</taxon>
        <taxon>Chelydra</taxon>
    </lineage>
</organism>
<evidence type="ECO:0000313" key="4">
    <source>
        <dbReference type="Proteomes" id="UP000765507"/>
    </source>
</evidence>
<dbReference type="EMBL" id="JAHGAV010000033">
    <property type="protein sequence ID" value="KAG6936366.1"/>
    <property type="molecule type" value="Genomic_DNA"/>
</dbReference>
<comment type="caution">
    <text evidence="3">The sequence shown here is derived from an EMBL/GenBank/DDBJ whole genome shotgun (WGS) entry which is preliminary data.</text>
</comment>